<evidence type="ECO:0000256" key="1">
    <source>
        <dbReference type="SAM" id="MobiDB-lite"/>
    </source>
</evidence>
<evidence type="ECO:0000313" key="2">
    <source>
        <dbReference type="EMBL" id="KAE9532046.1"/>
    </source>
</evidence>
<feature type="compositionally biased region" description="Basic and acidic residues" evidence="1">
    <location>
        <begin position="129"/>
        <end position="140"/>
    </location>
</feature>
<gene>
    <name evidence="2" type="ORF">AGLY_010248</name>
</gene>
<protein>
    <submittedName>
        <fullName evidence="2">Uncharacterized protein</fullName>
    </submittedName>
</protein>
<reference evidence="2 3" key="1">
    <citation type="submission" date="2019-08" db="EMBL/GenBank/DDBJ databases">
        <title>The genome of the soybean aphid Biotype 1, its phylome, world population structure and adaptation to the North American continent.</title>
        <authorList>
            <person name="Giordano R."/>
            <person name="Donthu R.K."/>
            <person name="Hernandez A.G."/>
            <person name="Wright C.L."/>
            <person name="Zimin A.V."/>
        </authorList>
    </citation>
    <scope>NUCLEOTIDE SEQUENCE [LARGE SCALE GENOMIC DNA]</scope>
    <source>
        <tissue evidence="2">Whole aphids</tissue>
    </source>
</reference>
<sequence>MSVFNPLQKCYKGAKQPSAQALYFSVTINSYHHVSTNSWYLVLNEVMNNNIIDDNQTMSASSSAAKVSELRDLSGSPTKRLYSSAPDIMMTTTSNDNAIADPEKIEIQTPSVLSDGQIFEENNSGLINSHDEKNRGDSADRPWSSMPNLSNNDVASKFDGEKEIECIAAPMQVPCNSSACTATAEPAAAVEIEKRSVLRNRQIFDEQNPGPINYHDWKNPGDLADRPWRSMPNLSNRYVMMKSDGEKKIECIATPTEVPFNSLAYAATAEPAEVKIETRSVLSNRQIFDEQNPGPINYHDGKNPGDLAGRPWRSMPNLSNVAMKLDDVPKIDECIAIPAQVPCDSSGVVPAKRRSLWKRTKRFVRRMFCCVFVNACKHFRFRDYQLIDELNLNFGAFRPLKHKPPFSPTTGNYIL</sequence>
<organism evidence="2 3">
    <name type="scientific">Aphis glycines</name>
    <name type="common">Soybean aphid</name>
    <dbReference type="NCBI Taxonomy" id="307491"/>
    <lineage>
        <taxon>Eukaryota</taxon>
        <taxon>Metazoa</taxon>
        <taxon>Ecdysozoa</taxon>
        <taxon>Arthropoda</taxon>
        <taxon>Hexapoda</taxon>
        <taxon>Insecta</taxon>
        <taxon>Pterygota</taxon>
        <taxon>Neoptera</taxon>
        <taxon>Paraneoptera</taxon>
        <taxon>Hemiptera</taxon>
        <taxon>Sternorrhyncha</taxon>
        <taxon>Aphidomorpha</taxon>
        <taxon>Aphidoidea</taxon>
        <taxon>Aphididae</taxon>
        <taxon>Aphidini</taxon>
        <taxon>Aphis</taxon>
        <taxon>Aphis</taxon>
    </lineage>
</organism>
<feature type="region of interest" description="Disordered" evidence="1">
    <location>
        <begin position="124"/>
        <end position="150"/>
    </location>
</feature>
<dbReference type="EMBL" id="VYZN01000040">
    <property type="protein sequence ID" value="KAE9532046.1"/>
    <property type="molecule type" value="Genomic_DNA"/>
</dbReference>
<proteinExistence type="predicted"/>
<keyword evidence="3" id="KW-1185">Reference proteome</keyword>
<dbReference type="AlphaFoldDB" id="A0A6G0TFF4"/>
<name>A0A6G0TFF4_APHGL</name>
<dbReference type="Proteomes" id="UP000475862">
    <property type="component" value="Unassembled WGS sequence"/>
</dbReference>
<accession>A0A6G0TFF4</accession>
<comment type="caution">
    <text evidence="2">The sequence shown here is derived from an EMBL/GenBank/DDBJ whole genome shotgun (WGS) entry which is preliminary data.</text>
</comment>
<evidence type="ECO:0000313" key="3">
    <source>
        <dbReference type="Proteomes" id="UP000475862"/>
    </source>
</evidence>